<sequence>MASVGYDLDGHWISSIAYADDLVLFVEKSPRLQEKLHLLSEALTQAGMVLNAKKSLRLTIARDGKRKCVALLPITYECKGGSINPLGPGDLVRYLGLQFNWKGCVIPKHNGKLDSLLQELLREPLKPQE</sequence>
<evidence type="ECO:0000313" key="2">
    <source>
        <dbReference type="EMBL" id="ETE69913.1"/>
    </source>
</evidence>
<dbReference type="InterPro" id="IPR043502">
    <property type="entry name" value="DNA/RNA_pol_sf"/>
</dbReference>
<name>V8P7C7_OPHHA</name>
<feature type="domain" description="Reverse transcriptase" evidence="1">
    <location>
        <begin position="1"/>
        <end position="106"/>
    </location>
</feature>
<dbReference type="SUPFAM" id="SSF56672">
    <property type="entry name" value="DNA/RNA polymerases"/>
    <property type="match status" value="1"/>
</dbReference>
<feature type="non-terminal residue" evidence="2">
    <location>
        <position position="1"/>
    </location>
</feature>
<keyword evidence="3" id="KW-1185">Reference proteome</keyword>
<organism evidence="2 3">
    <name type="scientific">Ophiophagus hannah</name>
    <name type="common">King cobra</name>
    <name type="synonym">Naja hannah</name>
    <dbReference type="NCBI Taxonomy" id="8665"/>
    <lineage>
        <taxon>Eukaryota</taxon>
        <taxon>Metazoa</taxon>
        <taxon>Chordata</taxon>
        <taxon>Craniata</taxon>
        <taxon>Vertebrata</taxon>
        <taxon>Euteleostomi</taxon>
        <taxon>Lepidosauria</taxon>
        <taxon>Squamata</taxon>
        <taxon>Bifurcata</taxon>
        <taxon>Unidentata</taxon>
        <taxon>Episquamata</taxon>
        <taxon>Toxicofera</taxon>
        <taxon>Serpentes</taxon>
        <taxon>Colubroidea</taxon>
        <taxon>Elapidae</taxon>
        <taxon>Elapinae</taxon>
        <taxon>Ophiophagus</taxon>
    </lineage>
</organism>
<gene>
    <name evidence="2" type="ORF">L345_04280</name>
</gene>
<dbReference type="PROSITE" id="PS50878">
    <property type="entry name" value="RT_POL"/>
    <property type="match status" value="1"/>
</dbReference>
<accession>V8P7C7</accession>
<dbReference type="InterPro" id="IPR000477">
    <property type="entry name" value="RT_dom"/>
</dbReference>
<dbReference type="Proteomes" id="UP000018936">
    <property type="component" value="Unassembled WGS sequence"/>
</dbReference>
<proteinExistence type="predicted"/>
<comment type="caution">
    <text evidence="2">The sequence shown here is derived from an EMBL/GenBank/DDBJ whole genome shotgun (WGS) entry which is preliminary data.</text>
</comment>
<protein>
    <recommendedName>
        <fullName evidence="1">Reverse transcriptase domain-containing protein</fullName>
    </recommendedName>
</protein>
<dbReference type="AlphaFoldDB" id="V8P7C7"/>
<dbReference type="OrthoDB" id="9902985at2759"/>
<dbReference type="EMBL" id="AZIM01000661">
    <property type="protein sequence ID" value="ETE69913.1"/>
    <property type="molecule type" value="Genomic_DNA"/>
</dbReference>
<evidence type="ECO:0000313" key="3">
    <source>
        <dbReference type="Proteomes" id="UP000018936"/>
    </source>
</evidence>
<reference evidence="2 3" key="1">
    <citation type="journal article" date="2013" name="Proc. Natl. Acad. Sci. U.S.A.">
        <title>The king cobra genome reveals dynamic gene evolution and adaptation in the snake venom system.</title>
        <authorList>
            <person name="Vonk F.J."/>
            <person name="Casewell N.R."/>
            <person name="Henkel C.V."/>
            <person name="Heimberg A.M."/>
            <person name="Jansen H.J."/>
            <person name="McCleary R.J."/>
            <person name="Kerkkamp H.M."/>
            <person name="Vos R.A."/>
            <person name="Guerreiro I."/>
            <person name="Calvete J.J."/>
            <person name="Wuster W."/>
            <person name="Woods A.E."/>
            <person name="Logan J.M."/>
            <person name="Harrison R.A."/>
            <person name="Castoe T.A."/>
            <person name="de Koning A.P."/>
            <person name="Pollock D.D."/>
            <person name="Yandell M."/>
            <person name="Calderon D."/>
            <person name="Renjifo C."/>
            <person name="Currier R.B."/>
            <person name="Salgado D."/>
            <person name="Pla D."/>
            <person name="Sanz L."/>
            <person name="Hyder A.S."/>
            <person name="Ribeiro J.M."/>
            <person name="Arntzen J.W."/>
            <person name="van den Thillart G.E."/>
            <person name="Boetzer M."/>
            <person name="Pirovano W."/>
            <person name="Dirks R.P."/>
            <person name="Spaink H.P."/>
            <person name="Duboule D."/>
            <person name="McGlinn E."/>
            <person name="Kini R.M."/>
            <person name="Richardson M.K."/>
        </authorList>
    </citation>
    <scope>NUCLEOTIDE SEQUENCE</scope>
    <source>
        <tissue evidence="2">Blood</tissue>
    </source>
</reference>
<evidence type="ECO:0000259" key="1">
    <source>
        <dbReference type="PROSITE" id="PS50878"/>
    </source>
</evidence>